<evidence type="ECO:0000313" key="1">
    <source>
        <dbReference type="EMBL" id="XBC48422.1"/>
    </source>
</evidence>
<sequence length="58" mass="6574">MSNVVIIGLMSYLAGVYRRSILQLVKWMLIKAGRGVLFADECIQLLMASFRRAVRADE</sequence>
<protein>
    <submittedName>
        <fullName evidence="1">Uncharacterized protein</fullName>
    </submittedName>
</protein>
<accession>A0AB74TS75</accession>
<reference evidence="1" key="1">
    <citation type="submission" date="2023-12" db="EMBL/GenBank/DDBJ databases">
        <title>Dolosigranulum savutii sp. nov. isolated from human upper respiratory samples collected in Botswana.</title>
        <authorList>
            <person name="Kelly M.S."/>
        </authorList>
    </citation>
    <scope>NUCLEOTIDE SEQUENCE</scope>
    <source>
        <strain evidence="2">MSK211</strain>
        <strain evidence="1">MSK312</strain>
    </source>
</reference>
<evidence type="ECO:0000313" key="2">
    <source>
        <dbReference type="EMBL" id="XBC50811.1"/>
    </source>
</evidence>
<dbReference type="AlphaFoldDB" id="A0AB74TS75"/>
<gene>
    <name evidence="3" type="ORF">VUQ07_01720</name>
    <name evidence="2" type="ORF">VUQ07_05955</name>
    <name evidence="1" type="ORF">VUQ09_03250</name>
</gene>
<dbReference type="EMBL" id="CP142436">
    <property type="protein sequence ID" value="XBC50811.1"/>
    <property type="molecule type" value="Genomic_DNA"/>
</dbReference>
<proteinExistence type="predicted"/>
<name>A0AB74TS75_9LACT</name>
<dbReference type="EMBL" id="CP142434">
    <property type="protein sequence ID" value="XBC48422.1"/>
    <property type="molecule type" value="Genomic_DNA"/>
</dbReference>
<dbReference type="RefSeq" id="WP_347298413.1">
    <property type="nucleotide sequence ID" value="NZ_CP142434.1"/>
</dbReference>
<evidence type="ECO:0000313" key="3">
    <source>
        <dbReference type="EMBL" id="XBC51823.1"/>
    </source>
</evidence>
<dbReference type="EMBL" id="CP142436">
    <property type="protein sequence ID" value="XBC51823.1"/>
    <property type="molecule type" value="Genomic_DNA"/>
</dbReference>
<organism evidence="1">
    <name type="scientific">Dolosigranulum savutiense</name>
    <dbReference type="NCBI Taxonomy" id="3110288"/>
    <lineage>
        <taxon>Bacteria</taxon>
        <taxon>Bacillati</taxon>
        <taxon>Bacillota</taxon>
        <taxon>Bacilli</taxon>
        <taxon>Lactobacillales</taxon>
        <taxon>Carnobacteriaceae</taxon>
        <taxon>Dolosigranulum</taxon>
    </lineage>
</organism>